<proteinExistence type="inferred from homology"/>
<gene>
    <name evidence="12" type="ORF">M408DRAFT_9089</name>
</gene>
<feature type="region of interest" description="Disordered" evidence="11">
    <location>
        <begin position="239"/>
        <end position="266"/>
    </location>
</feature>
<dbReference type="CDD" id="cd22249">
    <property type="entry name" value="UDM1_RNF168_RNF169-like"/>
    <property type="match status" value="1"/>
</dbReference>
<evidence type="ECO:0000313" key="12">
    <source>
        <dbReference type="EMBL" id="KIM27863.1"/>
    </source>
</evidence>
<dbReference type="GO" id="GO:0031369">
    <property type="term" value="F:translation initiation factor binding"/>
    <property type="evidence" value="ECO:0007669"/>
    <property type="project" value="TreeGrafter"/>
</dbReference>
<dbReference type="GO" id="GO:0015031">
    <property type="term" value="P:protein transport"/>
    <property type="evidence" value="ECO:0007669"/>
    <property type="project" value="UniProtKB-KW"/>
</dbReference>
<dbReference type="AlphaFoldDB" id="A0A0C2WNQ1"/>
<protein>
    <recommendedName>
        <fullName evidence="9">mRNA export factor GLE1</fullName>
    </recommendedName>
    <alternativeName>
        <fullName evidence="10">Nucleoporin GLE1</fullName>
    </alternativeName>
</protein>
<sequence length="1006" mass="113720">MRFGVKAERPGFLDRARSRYNTYKVPTDSEGSSSDEFEEAVVESSDSEDSFCYASESEIPTKTRPKNAAIKTASEQRELTEAMASIRLHASYQDPLEEWKKRNQKEAFKAAQARMKHSQTRAMSTYMSTAKVGESGLELMAQQQNARFAKLIEERLNEREMRERDEREKWEERNKRLWEQVDQAAALVEARLEAERKAAEAKAQQIQEEKNRREQAEREKQERIEAEKRRIAAEKLKVAEEEKKQREAEERERIQAEEKQKQEKDQLLKFDKERKAAGITTSKEDWEAAMTTNQNIKGGHLKRIKDDSVLRRQWNGIRRVPIEGALETDAAAQSTQIFETLRALDPNSDLYPSALSALAKVIILQAETEVTAKLDTAAPLAAVVINLFNLPGFEEVLWAKMVMRTGGWLIGHCVTRQPGQNEAAFRKMAAFREDEIPTDRQTRIGGVLSLYFAITTSSKATSMLPVTFRPTKIWSFFARIVGDPRLLRQTMAPYLMHSSLEVVASAGLTMFGKQWIKLLIAIGQATLQEGRVGSTDDAGKTARVRLQLKAEKLLSDYGVSYSPIHCAIPDTQQTCKRLYQTIGAKALWVAVAHRLQSPSTGIRLPLAFGDTIESCSVATLQRVTSKACRLDRNLRLSEPRLYRSSRISLSRNPFKREYIPEEAANCVHIVDGRWILYRRPEYLSIRHVEATKQKEIFDIPVVGYASWSFQVTQVDKDVILVTTRHDVNEVYGLLEITLGASKGIKPKVRTIDIGEPFKIQLTGSGLAVMAKNGQTRVSDVYNTRKSTILDHEFSDYLHWNGLLFSLHFQPGGRLQLTAQRVDSAAEQILGPAQSVLKINLKQASSSYPSDHFFAEASLRGISDGMLTIWHRVHMKVKDQVYYAHFVIDVPYVPLEDNLDGEVVSWGHWRFRATYVANGQQYIGSNGASLLLARHVDGVVRLTVYPRNRLKVCDGASKIANRGTSLPFPKENVAGSDVHSVRVAWDDAHGIAVLMLETGKIWVLHYA</sequence>
<evidence type="ECO:0000256" key="5">
    <source>
        <dbReference type="ARBA" id="ARBA00022927"/>
    </source>
</evidence>
<dbReference type="GO" id="GO:0005543">
    <property type="term" value="F:phospholipid binding"/>
    <property type="evidence" value="ECO:0007669"/>
    <property type="project" value="TreeGrafter"/>
</dbReference>
<evidence type="ECO:0000256" key="9">
    <source>
        <dbReference type="ARBA" id="ARBA00026227"/>
    </source>
</evidence>
<accession>A0A0C2WNQ1</accession>
<keyword evidence="4" id="KW-0509">mRNA transport</keyword>
<evidence type="ECO:0000256" key="11">
    <source>
        <dbReference type="SAM" id="MobiDB-lite"/>
    </source>
</evidence>
<comment type="similarity">
    <text evidence="2">Belongs to the GLE1 family.</text>
</comment>
<organism evidence="12 13">
    <name type="scientific">Serendipita vermifera MAFF 305830</name>
    <dbReference type="NCBI Taxonomy" id="933852"/>
    <lineage>
        <taxon>Eukaryota</taxon>
        <taxon>Fungi</taxon>
        <taxon>Dikarya</taxon>
        <taxon>Basidiomycota</taxon>
        <taxon>Agaricomycotina</taxon>
        <taxon>Agaricomycetes</taxon>
        <taxon>Sebacinales</taxon>
        <taxon>Serendipitaceae</taxon>
        <taxon>Serendipita</taxon>
    </lineage>
</organism>
<dbReference type="GO" id="GO:0005737">
    <property type="term" value="C:cytoplasm"/>
    <property type="evidence" value="ECO:0007669"/>
    <property type="project" value="TreeGrafter"/>
</dbReference>
<keyword evidence="8" id="KW-0539">Nucleus</keyword>
<dbReference type="Pfam" id="PF07817">
    <property type="entry name" value="GLE1"/>
    <property type="match status" value="1"/>
</dbReference>
<dbReference type="Gene3D" id="1.25.40.510">
    <property type="entry name" value="GLE1-like"/>
    <property type="match status" value="1"/>
</dbReference>
<dbReference type="GO" id="GO:0000822">
    <property type="term" value="F:inositol hexakisphosphate binding"/>
    <property type="evidence" value="ECO:0007669"/>
    <property type="project" value="TreeGrafter"/>
</dbReference>
<evidence type="ECO:0000256" key="1">
    <source>
        <dbReference type="ARBA" id="ARBA00004567"/>
    </source>
</evidence>
<comment type="subcellular location">
    <subcellularLocation>
        <location evidence="1">Nucleus</location>
        <location evidence="1">Nuclear pore complex</location>
    </subcellularLocation>
</comment>
<keyword evidence="3" id="KW-0813">Transport</keyword>
<evidence type="ECO:0000256" key="10">
    <source>
        <dbReference type="ARBA" id="ARBA00029983"/>
    </source>
</evidence>
<evidence type="ECO:0000256" key="3">
    <source>
        <dbReference type="ARBA" id="ARBA00022448"/>
    </source>
</evidence>
<evidence type="ECO:0000256" key="2">
    <source>
        <dbReference type="ARBA" id="ARBA00011056"/>
    </source>
</evidence>
<reference evidence="12 13" key="1">
    <citation type="submission" date="2014-04" db="EMBL/GenBank/DDBJ databases">
        <authorList>
            <consortium name="DOE Joint Genome Institute"/>
            <person name="Kuo A."/>
            <person name="Zuccaro A."/>
            <person name="Kohler A."/>
            <person name="Nagy L.G."/>
            <person name="Floudas D."/>
            <person name="Copeland A."/>
            <person name="Barry K.W."/>
            <person name="Cichocki N."/>
            <person name="Veneault-Fourrey C."/>
            <person name="LaButti K."/>
            <person name="Lindquist E.A."/>
            <person name="Lipzen A."/>
            <person name="Lundell T."/>
            <person name="Morin E."/>
            <person name="Murat C."/>
            <person name="Sun H."/>
            <person name="Tunlid A."/>
            <person name="Henrissat B."/>
            <person name="Grigoriev I.V."/>
            <person name="Hibbett D.S."/>
            <person name="Martin F."/>
            <person name="Nordberg H.P."/>
            <person name="Cantor M.N."/>
            <person name="Hua S.X."/>
        </authorList>
    </citation>
    <scope>NUCLEOTIDE SEQUENCE [LARGE SCALE GENOMIC DNA]</scope>
    <source>
        <strain evidence="12 13">MAFF 305830</strain>
    </source>
</reference>
<evidence type="ECO:0000256" key="8">
    <source>
        <dbReference type="ARBA" id="ARBA00023242"/>
    </source>
</evidence>
<evidence type="ECO:0000256" key="7">
    <source>
        <dbReference type="ARBA" id="ARBA00023132"/>
    </source>
</evidence>
<feature type="region of interest" description="Disordered" evidence="11">
    <location>
        <begin position="16"/>
        <end position="75"/>
    </location>
</feature>
<keyword evidence="7" id="KW-0906">Nuclear pore complex</keyword>
<name>A0A0C2WNQ1_SERVB</name>
<feature type="compositionally biased region" description="Acidic residues" evidence="11">
    <location>
        <begin position="33"/>
        <end position="49"/>
    </location>
</feature>
<evidence type="ECO:0000313" key="13">
    <source>
        <dbReference type="Proteomes" id="UP000054097"/>
    </source>
</evidence>
<dbReference type="InterPro" id="IPR038506">
    <property type="entry name" value="GLE1-like_sf"/>
</dbReference>
<dbReference type="OrthoDB" id="420884at2759"/>
<dbReference type="InterPro" id="IPR012476">
    <property type="entry name" value="GLE1"/>
</dbReference>
<dbReference type="GO" id="GO:0044614">
    <property type="term" value="C:nuclear pore cytoplasmic filaments"/>
    <property type="evidence" value="ECO:0007669"/>
    <property type="project" value="TreeGrafter"/>
</dbReference>
<dbReference type="PANTHER" id="PTHR12960:SF0">
    <property type="entry name" value="MRNA EXPORT FACTOR GLE1"/>
    <property type="match status" value="1"/>
</dbReference>
<keyword evidence="13" id="KW-1185">Reference proteome</keyword>
<dbReference type="GO" id="GO:0016973">
    <property type="term" value="P:poly(A)+ mRNA export from nucleus"/>
    <property type="evidence" value="ECO:0007669"/>
    <property type="project" value="InterPro"/>
</dbReference>
<evidence type="ECO:0000256" key="4">
    <source>
        <dbReference type="ARBA" id="ARBA00022816"/>
    </source>
</evidence>
<dbReference type="HOGENOM" id="CLU_298625_0_0_1"/>
<dbReference type="Proteomes" id="UP000054097">
    <property type="component" value="Unassembled WGS sequence"/>
</dbReference>
<keyword evidence="6" id="KW-0811">Translocation</keyword>
<reference evidence="13" key="2">
    <citation type="submission" date="2015-01" db="EMBL/GenBank/DDBJ databases">
        <title>Evolutionary Origins and Diversification of the Mycorrhizal Mutualists.</title>
        <authorList>
            <consortium name="DOE Joint Genome Institute"/>
            <consortium name="Mycorrhizal Genomics Consortium"/>
            <person name="Kohler A."/>
            <person name="Kuo A."/>
            <person name="Nagy L.G."/>
            <person name="Floudas D."/>
            <person name="Copeland A."/>
            <person name="Barry K.W."/>
            <person name="Cichocki N."/>
            <person name="Veneault-Fourrey C."/>
            <person name="LaButti K."/>
            <person name="Lindquist E.A."/>
            <person name="Lipzen A."/>
            <person name="Lundell T."/>
            <person name="Morin E."/>
            <person name="Murat C."/>
            <person name="Riley R."/>
            <person name="Ohm R."/>
            <person name="Sun H."/>
            <person name="Tunlid A."/>
            <person name="Henrissat B."/>
            <person name="Grigoriev I.V."/>
            <person name="Hibbett D.S."/>
            <person name="Martin F."/>
        </authorList>
    </citation>
    <scope>NUCLEOTIDE SEQUENCE [LARGE SCALE GENOMIC DNA]</scope>
    <source>
        <strain evidence="13">MAFF 305830</strain>
    </source>
</reference>
<dbReference type="EMBL" id="KN824296">
    <property type="protein sequence ID" value="KIM27863.1"/>
    <property type="molecule type" value="Genomic_DNA"/>
</dbReference>
<evidence type="ECO:0000256" key="6">
    <source>
        <dbReference type="ARBA" id="ARBA00023010"/>
    </source>
</evidence>
<keyword evidence="5" id="KW-0653">Protein transport</keyword>
<dbReference type="PANTHER" id="PTHR12960">
    <property type="entry name" value="GLE-1-RELATED"/>
    <property type="match status" value="1"/>
</dbReference>
<dbReference type="STRING" id="933852.A0A0C2WNQ1"/>